<dbReference type="SUPFAM" id="SSF55594">
    <property type="entry name" value="HPr-like"/>
    <property type="match status" value="1"/>
</dbReference>
<dbReference type="OrthoDB" id="9809047at2"/>
<dbReference type="NCBIfam" id="TIGR01003">
    <property type="entry name" value="PTS_HPr_family"/>
    <property type="match status" value="1"/>
</dbReference>
<evidence type="ECO:0000259" key="4">
    <source>
        <dbReference type="PROSITE" id="PS51350"/>
    </source>
</evidence>
<evidence type="ECO:0000256" key="1">
    <source>
        <dbReference type="ARBA" id="ARBA00004496"/>
    </source>
</evidence>
<comment type="caution">
    <text evidence="5">The sequence shown here is derived from an EMBL/GenBank/DDBJ whole genome shotgun (WGS) entry which is preliminary data.</text>
</comment>
<proteinExistence type="predicted"/>
<dbReference type="RefSeq" id="WP_095131008.1">
    <property type="nucleotide sequence ID" value="NZ_NIBG01000002.1"/>
</dbReference>
<dbReference type="InterPro" id="IPR035895">
    <property type="entry name" value="HPr-like_sf"/>
</dbReference>
<keyword evidence="3" id="KW-0598">Phosphotransferase system</keyword>
<dbReference type="InterPro" id="IPR000032">
    <property type="entry name" value="HPr-like"/>
</dbReference>
<evidence type="ECO:0000256" key="3">
    <source>
        <dbReference type="ARBA" id="ARBA00022683"/>
    </source>
</evidence>
<dbReference type="GO" id="GO:0009401">
    <property type="term" value="P:phosphoenolpyruvate-dependent sugar phosphotransferase system"/>
    <property type="evidence" value="ECO:0007669"/>
    <property type="project" value="UniProtKB-KW"/>
</dbReference>
<evidence type="ECO:0000313" key="5">
    <source>
        <dbReference type="EMBL" id="PAB60601.1"/>
    </source>
</evidence>
<sequence>MVKREVIVKEKNGLHARPAGIVVKECSQFKSTIEIEYKGKKINAKSIMGVMALGVKENEAITIMANGEDEELAVKALVSLVESNFGL</sequence>
<dbReference type="PANTHER" id="PTHR33705">
    <property type="entry name" value="PHOSPHOCARRIER PROTEIN HPR"/>
    <property type="match status" value="1"/>
</dbReference>
<dbReference type="AlphaFoldDB" id="A0A267MLX5"/>
<dbReference type="PRINTS" id="PR00107">
    <property type="entry name" value="PHOSPHOCPHPR"/>
</dbReference>
<keyword evidence="2" id="KW-0963">Cytoplasm</keyword>
<protein>
    <submittedName>
        <fullName evidence="5">Phosphocarrier protein HPr</fullName>
    </submittedName>
</protein>
<dbReference type="Pfam" id="PF00381">
    <property type="entry name" value="PTS-HPr"/>
    <property type="match status" value="1"/>
</dbReference>
<evidence type="ECO:0000256" key="2">
    <source>
        <dbReference type="ARBA" id="ARBA00022490"/>
    </source>
</evidence>
<keyword evidence="6" id="KW-1185">Reference proteome</keyword>
<comment type="subcellular location">
    <subcellularLocation>
        <location evidence="1">Cytoplasm</location>
    </subcellularLocation>
</comment>
<name>A0A267MLX5_9FIRM</name>
<dbReference type="GO" id="GO:0005737">
    <property type="term" value="C:cytoplasm"/>
    <property type="evidence" value="ECO:0007669"/>
    <property type="project" value="UniProtKB-SubCell"/>
</dbReference>
<evidence type="ECO:0000313" key="6">
    <source>
        <dbReference type="Proteomes" id="UP000216024"/>
    </source>
</evidence>
<feature type="domain" description="HPr" evidence="4">
    <location>
        <begin position="1"/>
        <end position="87"/>
    </location>
</feature>
<dbReference type="InterPro" id="IPR050399">
    <property type="entry name" value="HPr"/>
</dbReference>
<gene>
    <name evidence="5" type="ORF">CCE28_03400</name>
</gene>
<dbReference type="PANTHER" id="PTHR33705:SF2">
    <property type="entry name" value="PHOSPHOCARRIER PROTEIN NPR"/>
    <property type="match status" value="1"/>
</dbReference>
<reference evidence="5 6" key="1">
    <citation type="submission" date="2017-06" db="EMBL/GenBank/DDBJ databases">
        <title>Draft genome sequence of anaerobic fermentative bacterium Anaeromicrobium sediminis DY2726D isolated from West Pacific Ocean sediments.</title>
        <authorList>
            <person name="Zeng X."/>
        </authorList>
    </citation>
    <scope>NUCLEOTIDE SEQUENCE [LARGE SCALE GENOMIC DNA]</scope>
    <source>
        <strain evidence="5 6">DY2726D</strain>
    </source>
</reference>
<organism evidence="5 6">
    <name type="scientific">Anaeromicrobium sediminis</name>
    <dbReference type="NCBI Taxonomy" id="1478221"/>
    <lineage>
        <taxon>Bacteria</taxon>
        <taxon>Bacillati</taxon>
        <taxon>Bacillota</taxon>
        <taxon>Clostridia</taxon>
        <taxon>Peptostreptococcales</taxon>
        <taxon>Thermotaleaceae</taxon>
        <taxon>Anaeromicrobium</taxon>
    </lineage>
</organism>
<dbReference type="PROSITE" id="PS00589">
    <property type="entry name" value="PTS_HPR_SER"/>
    <property type="match status" value="1"/>
</dbReference>
<dbReference type="InterPro" id="IPR002114">
    <property type="entry name" value="PTS_HPr_Ser_P_site"/>
</dbReference>
<dbReference type="CDD" id="cd00367">
    <property type="entry name" value="PTS-HPr_like"/>
    <property type="match status" value="1"/>
</dbReference>
<accession>A0A267MLX5</accession>
<dbReference type="EMBL" id="NIBG01000002">
    <property type="protein sequence ID" value="PAB60601.1"/>
    <property type="molecule type" value="Genomic_DNA"/>
</dbReference>
<dbReference type="Proteomes" id="UP000216024">
    <property type="component" value="Unassembled WGS sequence"/>
</dbReference>
<dbReference type="Gene3D" id="3.30.1340.10">
    <property type="entry name" value="HPr-like"/>
    <property type="match status" value="1"/>
</dbReference>
<dbReference type="PROSITE" id="PS51350">
    <property type="entry name" value="PTS_HPR_DOM"/>
    <property type="match status" value="1"/>
</dbReference>